<feature type="transmembrane region" description="Helical" evidence="8">
    <location>
        <begin position="154"/>
        <end position="178"/>
    </location>
</feature>
<gene>
    <name evidence="10" type="ORF">NYM_LOCUS1881</name>
</gene>
<keyword evidence="6 8" id="KW-0472">Membrane</keyword>
<evidence type="ECO:0000256" key="5">
    <source>
        <dbReference type="ARBA" id="ARBA00023043"/>
    </source>
</evidence>
<keyword evidence="2 8" id="KW-0812">Transmembrane</keyword>
<evidence type="ECO:0000313" key="10">
    <source>
        <dbReference type="EMBL" id="VVV44822.1"/>
    </source>
</evidence>
<keyword evidence="4 8" id="KW-1133">Transmembrane helix</keyword>
<dbReference type="EMBL" id="LR721774">
    <property type="protein sequence ID" value="VVV44822.1"/>
    <property type="molecule type" value="Genomic_DNA"/>
</dbReference>
<dbReference type="PANTHER" id="PTHR24186">
    <property type="entry name" value="PROTEIN PHOSPHATASE 1 REGULATORY SUBUNIT"/>
    <property type="match status" value="1"/>
</dbReference>
<dbReference type="PANTHER" id="PTHR24186:SF38">
    <property type="entry name" value="ANKYRIN REPEAT FAMILY PROTEIN"/>
    <property type="match status" value="1"/>
</dbReference>
<evidence type="ECO:0000256" key="2">
    <source>
        <dbReference type="ARBA" id="ARBA00022692"/>
    </source>
</evidence>
<keyword evidence="3" id="KW-0677">Repeat</keyword>
<reference evidence="10" key="1">
    <citation type="submission" date="2019-09" db="EMBL/GenBank/DDBJ databases">
        <authorList>
            <person name="Zhang L."/>
        </authorList>
    </citation>
    <scope>NUCLEOTIDE SEQUENCE</scope>
</reference>
<dbReference type="GO" id="GO:0005886">
    <property type="term" value="C:plasma membrane"/>
    <property type="evidence" value="ECO:0007669"/>
    <property type="project" value="TreeGrafter"/>
</dbReference>
<comment type="subcellular location">
    <subcellularLocation>
        <location evidence="1">Membrane</location>
        <topology evidence="1">Multi-pass membrane protein</topology>
    </subcellularLocation>
</comment>
<evidence type="ECO:0000256" key="6">
    <source>
        <dbReference type="ARBA" id="ARBA00023136"/>
    </source>
</evidence>
<evidence type="ECO:0000256" key="7">
    <source>
        <dbReference type="SAM" id="MobiDB-lite"/>
    </source>
</evidence>
<feature type="transmembrane region" description="Helical" evidence="8">
    <location>
        <begin position="230"/>
        <end position="251"/>
    </location>
</feature>
<name>A0A5K0VUG1_9MAGN</name>
<feature type="compositionally biased region" description="Basic residues" evidence="7">
    <location>
        <begin position="89"/>
        <end position="98"/>
    </location>
</feature>
<evidence type="ECO:0000256" key="3">
    <source>
        <dbReference type="ARBA" id="ARBA00022737"/>
    </source>
</evidence>
<dbReference type="Pfam" id="PF13962">
    <property type="entry name" value="PGG"/>
    <property type="match status" value="1"/>
</dbReference>
<dbReference type="InterPro" id="IPR026961">
    <property type="entry name" value="PGG_dom"/>
</dbReference>
<sequence length="311" mass="34067">MVRYIVEKTGVEVNALNKNGYTALDVVENDTSNSGALSMGSTLRNAGARASGDVPPSSSLIHRIVASPEEVIRTPTMSPSRRNSPTVPPRRRRRHGRRKTYIELHGEGLRNARNTITVVAVLIATVTFAAVISPPGGTVQDGELAGRAIMGGTAAFKVFMVSNDVALFTSLSIVIVLVSVIPFRRRTLTRLLTVTHKVMWISVAFMVVAYMAAAWIILPSGKGRKWVLLALYAIGGGTIALVFIGLWVLLVRHWLKLEEFKIQKQSHGRRSPAKSHSQLGDDELPSLQRRSDYDSSSDALESSEKEGYIMY</sequence>
<keyword evidence="5" id="KW-0040">ANK repeat</keyword>
<feature type="region of interest" description="Disordered" evidence="7">
    <location>
        <begin position="268"/>
        <end position="311"/>
    </location>
</feature>
<feature type="compositionally biased region" description="Basic and acidic residues" evidence="7">
    <location>
        <begin position="302"/>
        <end position="311"/>
    </location>
</feature>
<evidence type="ECO:0000256" key="8">
    <source>
        <dbReference type="SAM" id="Phobius"/>
    </source>
</evidence>
<dbReference type="AlphaFoldDB" id="A0A5K0VUG1"/>
<evidence type="ECO:0000256" key="1">
    <source>
        <dbReference type="ARBA" id="ARBA00004141"/>
    </source>
</evidence>
<proteinExistence type="predicted"/>
<accession>A0A5K0VUG1</accession>
<organism evidence="10">
    <name type="scientific">Nymphaea colorata</name>
    <name type="common">pocket water lily</name>
    <dbReference type="NCBI Taxonomy" id="210225"/>
    <lineage>
        <taxon>Eukaryota</taxon>
        <taxon>Viridiplantae</taxon>
        <taxon>Streptophyta</taxon>
        <taxon>Embryophyta</taxon>
        <taxon>Tracheophyta</taxon>
        <taxon>Spermatophyta</taxon>
        <taxon>Magnoliopsida</taxon>
        <taxon>Nymphaeales</taxon>
        <taxon>Nymphaeaceae</taxon>
        <taxon>Nymphaea</taxon>
    </lineage>
</organism>
<evidence type="ECO:0000259" key="9">
    <source>
        <dbReference type="Pfam" id="PF13962"/>
    </source>
</evidence>
<feature type="domain" description="PGG" evidence="9">
    <location>
        <begin position="107"/>
        <end position="216"/>
    </location>
</feature>
<feature type="transmembrane region" description="Helical" evidence="8">
    <location>
        <begin position="198"/>
        <end position="218"/>
    </location>
</feature>
<feature type="region of interest" description="Disordered" evidence="7">
    <location>
        <begin position="71"/>
        <end position="98"/>
    </location>
</feature>
<protein>
    <recommendedName>
        <fullName evidence="9">PGG domain-containing protein</fullName>
    </recommendedName>
</protein>
<feature type="transmembrane region" description="Helical" evidence="8">
    <location>
        <begin position="115"/>
        <end position="134"/>
    </location>
</feature>
<evidence type="ECO:0000256" key="4">
    <source>
        <dbReference type="ARBA" id="ARBA00022989"/>
    </source>
</evidence>